<evidence type="ECO:0000259" key="1">
    <source>
        <dbReference type="Pfam" id="PF08241"/>
    </source>
</evidence>
<dbReference type="GeneID" id="9751420"/>
<evidence type="ECO:0000313" key="2">
    <source>
        <dbReference type="EMBL" id="ADN49899.1"/>
    </source>
</evidence>
<dbReference type="InterPro" id="IPR013216">
    <property type="entry name" value="Methyltransf_11"/>
</dbReference>
<keyword evidence="2" id="KW-0489">Methyltransferase</keyword>
<reference evidence="2 3" key="1">
    <citation type="journal article" date="2010" name="Stand. Genomic Sci.">
        <title>Complete genome sequence of Vulcanisaeta distributa type strain (IC-017).</title>
        <authorList>
            <person name="Mavromatis K."/>
            <person name="Sikorski J."/>
            <person name="Pabst E."/>
            <person name="Teshima H."/>
            <person name="Lapidus A."/>
            <person name="Lucas S."/>
            <person name="Nolan M."/>
            <person name="Glavina Del Rio T."/>
            <person name="Cheng J.F."/>
            <person name="Bruce D."/>
            <person name="Goodwin L."/>
            <person name="Pitluck S."/>
            <person name="Liolios K."/>
            <person name="Ivanova N."/>
            <person name="Mikhailova N."/>
            <person name="Pati A."/>
            <person name="Chen A."/>
            <person name="Palaniappan K."/>
            <person name="Land M."/>
            <person name="Hauser L."/>
            <person name="Chang Y.J."/>
            <person name="Jeffries C.D."/>
            <person name="Rohde M."/>
            <person name="Spring S."/>
            <person name="Goker M."/>
            <person name="Wirth R."/>
            <person name="Woyke T."/>
            <person name="Bristow J."/>
            <person name="Eisen J.A."/>
            <person name="Markowitz V."/>
            <person name="Hugenholtz P."/>
            <person name="Klenk H.P."/>
            <person name="Kyrpides N.C."/>
        </authorList>
    </citation>
    <scope>NUCLEOTIDE SEQUENCE [LARGE SCALE GENOMIC DNA]</scope>
    <source>
        <strain evidence="3">DSM 14429 / JCM 11212 / NBRC 100878 / IC-017</strain>
    </source>
</reference>
<dbReference type="GO" id="GO:0032259">
    <property type="term" value="P:methylation"/>
    <property type="evidence" value="ECO:0007669"/>
    <property type="project" value="UniProtKB-KW"/>
</dbReference>
<dbReference type="EMBL" id="CP002100">
    <property type="protein sequence ID" value="ADN49899.1"/>
    <property type="molecule type" value="Genomic_DNA"/>
</dbReference>
<dbReference type="CDD" id="cd02440">
    <property type="entry name" value="AdoMet_MTases"/>
    <property type="match status" value="1"/>
</dbReference>
<dbReference type="Proteomes" id="UP000006681">
    <property type="component" value="Chromosome"/>
</dbReference>
<feature type="domain" description="Methyltransferase type 11" evidence="1">
    <location>
        <begin position="67"/>
        <end position="159"/>
    </location>
</feature>
<protein>
    <submittedName>
        <fullName evidence="2">Methyltransferase type 11</fullName>
    </submittedName>
</protein>
<dbReference type="SUPFAM" id="SSF53335">
    <property type="entry name" value="S-adenosyl-L-methionine-dependent methyltransferases"/>
    <property type="match status" value="1"/>
</dbReference>
<organism evidence="2 3">
    <name type="scientific">Vulcanisaeta distributa (strain DSM 14429 / JCM 11212 / NBRC 100878 / IC-017)</name>
    <dbReference type="NCBI Taxonomy" id="572478"/>
    <lineage>
        <taxon>Archaea</taxon>
        <taxon>Thermoproteota</taxon>
        <taxon>Thermoprotei</taxon>
        <taxon>Thermoproteales</taxon>
        <taxon>Thermoproteaceae</taxon>
        <taxon>Vulcanisaeta</taxon>
    </lineage>
</organism>
<dbReference type="InterPro" id="IPR029063">
    <property type="entry name" value="SAM-dependent_MTases_sf"/>
</dbReference>
<evidence type="ECO:0000313" key="3">
    <source>
        <dbReference type="Proteomes" id="UP000006681"/>
    </source>
</evidence>
<dbReference type="Pfam" id="PF08241">
    <property type="entry name" value="Methyltransf_11"/>
    <property type="match status" value="1"/>
</dbReference>
<reference evidence="3" key="2">
    <citation type="journal article" date="2010" name="Stand. Genomic Sci.">
        <title>Complete genome sequence of Vulcanisaeta distributa type strain (IC-017T).</title>
        <authorList>
            <person name="Mavromatis K."/>
            <person name="Sikorski J."/>
            <person name="Pabst E."/>
            <person name="Teshima H."/>
            <person name="Lapidus A."/>
            <person name="Lucas S."/>
            <person name="Nolan M."/>
            <person name="Glavina Del Rio T."/>
            <person name="Cheng J."/>
            <person name="Bruce D."/>
            <person name="Goodwin L."/>
            <person name="Pitluck S."/>
            <person name="Liolios K."/>
            <person name="Ivanova N."/>
            <person name="Mikhailova N."/>
            <person name="Pati A."/>
            <person name="Chen A."/>
            <person name="Palaniappan K."/>
            <person name="Land M."/>
            <person name="Hauser L."/>
            <person name="Chang Y."/>
            <person name="Jeffries C."/>
            <person name="Rohde M."/>
            <person name="Spring S."/>
            <person name="Goker M."/>
            <person name="Wirth R."/>
            <person name="Woyke T."/>
            <person name="Bristow J."/>
            <person name="Eisen J."/>
            <person name="Markowitz V."/>
            <person name="Hugenholtz P."/>
            <person name="Klenk H."/>
            <person name="Kyrpides N."/>
        </authorList>
    </citation>
    <scope>NUCLEOTIDE SEQUENCE [LARGE SCALE GENOMIC DNA]</scope>
    <source>
        <strain evidence="3">DSM 14429 / JCM 11212 / NBRC 100878 / IC-017</strain>
    </source>
</reference>
<keyword evidence="2" id="KW-0808">Transferase</keyword>
<name>E1QUH3_VULDI</name>
<keyword evidence="3" id="KW-1185">Reference proteome</keyword>
<dbReference type="HOGENOM" id="CLU_1072071_0_0_2"/>
<sequence>MNREVKVEGDDQSSSYESIISTVYDELAPIYERVFLRLSQYYRHVYNELYEIFRDYFDGVKIHSKVLDLGSGTGVWTMLLRKRGYHVVSLDISRASLIKCTRSRRCSDPVQGDAIKLPFRDGYFDAVIAYGSVFNHIVKSEDAFREVSRVLSSGGYLLFDVDNLICPDMAYEALLGGVSIRGFLRGLISGRGHVGYWYGHGNEAVPLRFFTIKEILSILGSYGFEVVDLKGIHVLSNIIPSRIHQWGNGKIARVASLLYTFDKVLSRRTPFKYVATTFLIIGRKLN</sequence>
<dbReference type="GO" id="GO:0008757">
    <property type="term" value="F:S-adenosylmethionine-dependent methyltransferase activity"/>
    <property type="evidence" value="ECO:0007669"/>
    <property type="project" value="InterPro"/>
</dbReference>
<dbReference type="STRING" id="572478.Vdis_0500"/>
<dbReference type="AlphaFoldDB" id="E1QUH3"/>
<accession>E1QUH3</accession>
<dbReference type="PANTHER" id="PTHR43591">
    <property type="entry name" value="METHYLTRANSFERASE"/>
    <property type="match status" value="1"/>
</dbReference>
<proteinExistence type="predicted"/>
<dbReference type="RefSeq" id="WP_013335624.1">
    <property type="nucleotide sequence ID" value="NC_014537.1"/>
</dbReference>
<dbReference type="Gene3D" id="3.40.50.150">
    <property type="entry name" value="Vaccinia Virus protein VP39"/>
    <property type="match status" value="1"/>
</dbReference>
<dbReference type="eggNOG" id="arCOG01774">
    <property type="taxonomic scope" value="Archaea"/>
</dbReference>
<gene>
    <name evidence="2" type="ordered locus">Vdis_0500</name>
</gene>
<dbReference type="KEGG" id="vdi:Vdis_0500"/>
<dbReference type="PANTHER" id="PTHR43591:SF110">
    <property type="entry name" value="RHODANESE DOMAIN-CONTAINING PROTEIN"/>
    <property type="match status" value="1"/>
</dbReference>